<dbReference type="EMBL" id="LJFO01000003">
    <property type="protein sequence ID" value="KPG14461.1"/>
    <property type="molecule type" value="Genomic_DNA"/>
</dbReference>
<dbReference type="Proteomes" id="UP000037962">
    <property type="component" value="Unassembled WGS sequence"/>
</dbReference>
<feature type="transmembrane region" description="Helical" evidence="1">
    <location>
        <begin position="6"/>
        <end position="22"/>
    </location>
</feature>
<evidence type="ECO:0000313" key="2">
    <source>
        <dbReference type="EMBL" id="KPG14461.1"/>
    </source>
</evidence>
<feature type="transmembrane region" description="Helical" evidence="1">
    <location>
        <begin position="102"/>
        <end position="125"/>
    </location>
</feature>
<comment type="caution">
    <text evidence="2">The sequence shown here is derived from an EMBL/GenBank/DDBJ whole genome shotgun (WGS) entry which is preliminary data.</text>
</comment>
<dbReference type="AlphaFoldDB" id="A0A7V8LR64"/>
<evidence type="ECO:0000313" key="4">
    <source>
        <dbReference type="Proteomes" id="UP000037843"/>
    </source>
</evidence>
<keyword evidence="5" id="KW-1185">Reference proteome</keyword>
<dbReference type="Proteomes" id="UP000037843">
    <property type="component" value="Unassembled WGS sequence"/>
</dbReference>
<feature type="transmembrane region" description="Helical" evidence="1">
    <location>
        <begin position="145"/>
        <end position="166"/>
    </location>
</feature>
<evidence type="ECO:0000256" key="1">
    <source>
        <dbReference type="SAM" id="Phobius"/>
    </source>
</evidence>
<keyword evidence="1" id="KW-1133">Transmembrane helix</keyword>
<keyword evidence="1" id="KW-0812">Transmembrane</keyword>
<name>A0A7V8LR64_9MYCO</name>
<proteinExistence type="predicted"/>
<feature type="transmembrane region" description="Helical" evidence="1">
    <location>
        <begin position="34"/>
        <end position="52"/>
    </location>
</feature>
<keyword evidence="1" id="KW-0472">Membrane</keyword>
<organism evidence="2 4">
    <name type="scientific">Mycobacteroides immunogenum</name>
    <dbReference type="NCBI Taxonomy" id="83262"/>
    <lineage>
        <taxon>Bacteria</taxon>
        <taxon>Bacillati</taxon>
        <taxon>Actinomycetota</taxon>
        <taxon>Actinomycetes</taxon>
        <taxon>Mycobacteriales</taxon>
        <taxon>Mycobacteriaceae</taxon>
        <taxon>Mycobacteroides</taxon>
    </lineage>
</organism>
<evidence type="ECO:0000313" key="5">
    <source>
        <dbReference type="Proteomes" id="UP000037962"/>
    </source>
</evidence>
<feature type="transmembrane region" description="Helical" evidence="1">
    <location>
        <begin position="178"/>
        <end position="201"/>
    </location>
</feature>
<feature type="transmembrane region" description="Helical" evidence="1">
    <location>
        <begin position="213"/>
        <end position="235"/>
    </location>
</feature>
<feature type="transmembrane region" description="Helical" evidence="1">
    <location>
        <begin position="72"/>
        <end position="90"/>
    </location>
</feature>
<protein>
    <recommendedName>
        <fullName evidence="6">GP55 protein</fullName>
    </recommendedName>
</protein>
<evidence type="ECO:0000313" key="3">
    <source>
        <dbReference type="EMBL" id="KPG34031.1"/>
    </source>
</evidence>
<sequence length="261" mass="28639">MSMHAALITFTVATICWSLWIRRVTWTRRMEVAATLNIALQAAALFLMSPLASSTIGLAPHALTGCWNLEDLLAHDLYIVAASAIVYHMLLRLDRQQLTRRFRLHIELPATISLPIMLALFTFGPGAQEYRADFFRAPTDWWLNAYWWVICGTLIYLLGYSVLALIPMWHEPSIRGLSAAYMLAAGAGIVACLARIATTLLPAAMQDTSGASLAVWVPACLCGAGYAAILAQSWLTKNRVTGRQSQGRIRPDGQEFSGAAS</sequence>
<gene>
    <name evidence="2" type="ORF">AN908_07985</name>
    <name evidence="3" type="ORF">AN912_11800</name>
</gene>
<evidence type="ECO:0008006" key="6">
    <source>
        <dbReference type="Google" id="ProtNLM"/>
    </source>
</evidence>
<accession>A0A7V8LR64</accession>
<dbReference type="EMBL" id="LJFS01000012">
    <property type="protein sequence ID" value="KPG34031.1"/>
    <property type="molecule type" value="Genomic_DNA"/>
</dbReference>
<reference evidence="4 5" key="1">
    <citation type="submission" date="2015-09" db="EMBL/GenBank/DDBJ databases">
        <title>Genome Sequences of Mycobacterium immunogenum Isolates, Recuperated from a Chloraminated Drinking Water Distribution System Simulator Subjected to Episodes of Nitrification.</title>
        <authorList>
            <person name="Gomez-Alvarez V."/>
            <person name="Revetta R.P."/>
        </authorList>
    </citation>
    <scope>NUCLEOTIDE SEQUENCE [LARGE SCALE GENOMIC DNA]</scope>
    <source>
        <strain evidence="2 4">H008</strain>
        <strain evidence="3 5">H076</strain>
    </source>
</reference>